<comment type="caution">
    <text evidence="2">The sequence shown here is derived from an EMBL/GenBank/DDBJ whole genome shotgun (WGS) entry which is preliminary data.</text>
</comment>
<feature type="compositionally biased region" description="Polar residues" evidence="1">
    <location>
        <begin position="90"/>
        <end position="107"/>
    </location>
</feature>
<reference evidence="2" key="1">
    <citation type="journal article" date="2023" name="Science">
        <title>Genome structures resolve the early diversification of teleost fishes.</title>
        <authorList>
            <person name="Parey E."/>
            <person name="Louis A."/>
            <person name="Montfort J."/>
            <person name="Bouchez O."/>
            <person name="Roques C."/>
            <person name="Iampietro C."/>
            <person name="Lluch J."/>
            <person name="Castinel A."/>
            <person name="Donnadieu C."/>
            <person name="Desvignes T."/>
            <person name="Floi Bucao C."/>
            <person name="Jouanno E."/>
            <person name="Wen M."/>
            <person name="Mejri S."/>
            <person name="Dirks R."/>
            <person name="Jansen H."/>
            <person name="Henkel C."/>
            <person name="Chen W.J."/>
            <person name="Zahm M."/>
            <person name="Cabau C."/>
            <person name="Klopp C."/>
            <person name="Thompson A.W."/>
            <person name="Robinson-Rechavi M."/>
            <person name="Braasch I."/>
            <person name="Lecointre G."/>
            <person name="Bobe J."/>
            <person name="Postlethwait J.H."/>
            <person name="Berthelot C."/>
            <person name="Roest Crollius H."/>
            <person name="Guiguen Y."/>
        </authorList>
    </citation>
    <scope>NUCLEOTIDE SEQUENCE</scope>
    <source>
        <strain evidence="2">NC1722</strain>
    </source>
</reference>
<feature type="region of interest" description="Disordered" evidence="1">
    <location>
        <begin position="90"/>
        <end position="126"/>
    </location>
</feature>
<dbReference type="AlphaFoldDB" id="A0AAD7WGR6"/>
<evidence type="ECO:0000256" key="1">
    <source>
        <dbReference type="SAM" id="MobiDB-lite"/>
    </source>
</evidence>
<evidence type="ECO:0000313" key="2">
    <source>
        <dbReference type="EMBL" id="KAJ8396521.1"/>
    </source>
</evidence>
<gene>
    <name evidence="2" type="ORF">AAFF_G00018270</name>
</gene>
<dbReference type="EMBL" id="JAINUG010000106">
    <property type="protein sequence ID" value="KAJ8396521.1"/>
    <property type="molecule type" value="Genomic_DNA"/>
</dbReference>
<keyword evidence="3" id="KW-1185">Reference proteome</keyword>
<dbReference type="Proteomes" id="UP001221898">
    <property type="component" value="Unassembled WGS sequence"/>
</dbReference>
<organism evidence="2 3">
    <name type="scientific">Aldrovandia affinis</name>
    <dbReference type="NCBI Taxonomy" id="143900"/>
    <lineage>
        <taxon>Eukaryota</taxon>
        <taxon>Metazoa</taxon>
        <taxon>Chordata</taxon>
        <taxon>Craniata</taxon>
        <taxon>Vertebrata</taxon>
        <taxon>Euteleostomi</taxon>
        <taxon>Actinopterygii</taxon>
        <taxon>Neopterygii</taxon>
        <taxon>Teleostei</taxon>
        <taxon>Notacanthiformes</taxon>
        <taxon>Halosauridae</taxon>
        <taxon>Aldrovandia</taxon>
    </lineage>
</organism>
<sequence>MVTYYCLIARTLIWSAEEHFNTCKQSIDLSIGHLLATFLCRALAFSSSCLNPFSLYWLSRSFRSHFSHLQLCCFCPASICQSCCSQQLRQGASPESGTTSATRTSLPLTVVKKHAEDEASGQADGE</sequence>
<dbReference type="Gene3D" id="1.20.1070.10">
    <property type="entry name" value="Rhodopsin 7-helix transmembrane proteins"/>
    <property type="match status" value="1"/>
</dbReference>
<name>A0AAD7WGR6_9TELE</name>
<protein>
    <recommendedName>
        <fullName evidence="4">G-protein coupled receptors family 1 profile domain-containing protein</fullName>
    </recommendedName>
</protein>
<accession>A0AAD7WGR6</accession>
<evidence type="ECO:0000313" key="3">
    <source>
        <dbReference type="Proteomes" id="UP001221898"/>
    </source>
</evidence>
<proteinExistence type="predicted"/>
<dbReference type="SUPFAM" id="SSF81321">
    <property type="entry name" value="Family A G protein-coupled receptor-like"/>
    <property type="match status" value="1"/>
</dbReference>
<evidence type="ECO:0008006" key="4">
    <source>
        <dbReference type="Google" id="ProtNLM"/>
    </source>
</evidence>